<keyword evidence="7" id="KW-1185">Reference proteome</keyword>
<organism evidence="6 7">
    <name type="scientific">Larkinella punicea</name>
    <dbReference type="NCBI Taxonomy" id="2315727"/>
    <lineage>
        <taxon>Bacteria</taxon>
        <taxon>Pseudomonadati</taxon>
        <taxon>Bacteroidota</taxon>
        <taxon>Cytophagia</taxon>
        <taxon>Cytophagales</taxon>
        <taxon>Spirosomataceae</taxon>
        <taxon>Larkinella</taxon>
    </lineage>
</organism>
<dbReference type="InterPro" id="IPR017853">
    <property type="entry name" value="GH"/>
</dbReference>
<proteinExistence type="inferred from homology"/>
<sequence length="700" mass="79303">METTNTVENPDEIHSRPGKPYPLGATWDGEGVNFALFSEHATGVMLCLFDAEDPAKETQRIPLTERTEQIWHIYLDAIQPGQLYGYRVEGPFEPTQGFVFNPNKLLLDPYAKAISGPIESNLAQLGFDPNNQDEDRFSKPQEDDSAPFVPKSVVIDSTFDWEDDQHPDIPLNRSVIYELHVKGFTKLHPELPEKIRGTYAGLGRPEVTEYLKSLGITTVELMPVHQFTGESYWGYNSIGYFAPHSEYASKDKIGHAVNEFKEMVKALHKAGIEVVLDVVYNHTAEGNQHGPTLSFRGIDNPAYYWLVEGNETYYMDYTGTGNTLNMNHPRTLQLVMDSLRYWVNEMHVDGFRFDLATALAHSLTAAGQLSSFLETIQQDPVLSRVKLIAEPWDVQSYHVGNFPVNWSEWNGKYRDCVRGFWKGDTGLAGELAARVLGSPDLYNDGRQPANSINLITAHDGYTLNDLVSYNDKHNEANGEDNKDGANDNLSWNMGAEGPTDDEAIVRAREQQKRAFLATLLLSQGTPMLLMGDECGRTQQGNNNAYCQDNEISWFNWEWTADQQALFDFTRQLTALRRELPLLRRRKFYRTEEITWLRNDGKPMTDQNWNDGITRCLGLLMDGTKVDEQDENGDAIGEGRLLILFNAFWEPLSFQLPKPGRKSKWQVLVNTATDAPVPQEVSAREPFEIQGRSVVFLKLKE</sequence>
<reference evidence="6 7" key="1">
    <citation type="submission" date="2018-07" db="EMBL/GenBank/DDBJ databases">
        <title>Genome analysis of Larkinella rosea.</title>
        <authorList>
            <person name="Zhou Z."/>
            <person name="Wang G."/>
        </authorList>
    </citation>
    <scope>NUCLEOTIDE SEQUENCE [LARGE SCALE GENOMIC DNA]</scope>
    <source>
        <strain evidence="7">zzj9</strain>
    </source>
</reference>
<dbReference type="Gene3D" id="3.20.20.80">
    <property type="entry name" value="Glycosidases"/>
    <property type="match status" value="1"/>
</dbReference>
<dbReference type="Pfam" id="PF00128">
    <property type="entry name" value="Alpha-amylase"/>
    <property type="match status" value="1"/>
</dbReference>
<name>A0A368JV18_9BACT</name>
<evidence type="ECO:0000256" key="3">
    <source>
        <dbReference type="ARBA" id="ARBA00023295"/>
    </source>
</evidence>
<dbReference type="NCBIfam" id="TIGR02100">
    <property type="entry name" value="glgX_debranch"/>
    <property type="match status" value="1"/>
</dbReference>
<dbReference type="InterPro" id="IPR014756">
    <property type="entry name" value="Ig_E-set"/>
</dbReference>
<dbReference type="InterPro" id="IPR013780">
    <property type="entry name" value="Glyco_hydro_b"/>
</dbReference>
<comment type="similarity">
    <text evidence="1">Belongs to the glycosyl hydrolase 13 family.</text>
</comment>
<feature type="region of interest" description="Disordered" evidence="4">
    <location>
        <begin position="125"/>
        <end position="146"/>
    </location>
</feature>
<dbReference type="Gene3D" id="2.60.40.1180">
    <property type="entry name" value="Golgi alpha-mannosidase II"/>
    <property type="match status" value="1"/>
</dbReference>
<feature type="region of interest" description="Disordered" evidence="4">
    <location>
        <begin position="1"/>
        <end position="22"/>
    </location>
</feature>
<dbReference type="SUPFAM" id="SSF51445">
    <property type="entry name" value="(Trans)glycosidases"/>
    <property type="match status" value="1"/>
</dbReference>
<dbReference type="GO" id="GO:0004135">
    <property type="term" value="F:amylo-alpha-1,6-glucosidase activity"/>
    <property type="evidence" value="ECO:0007669"/>
    <property type="project" value="InterPro"/>
</dbReference>
<accession>A0A368JV18</accession>
<dbReference type="InterPro" id="IPR013783">
    <property type="entry name" value="Ig-like_fold"/>
</dbReference>
<feature type="domain" description="Glycosyl hydrolase family 13 catalytic" evidence="5">
    <location>
        <begin position="178"/>
        <end position="576"/>
    </location>
</feature>
<dbReference type="InterPro" id="IPR044505">
    <property type="entry name" value="GlgX_Isoamylase_N_E_set"/>
</dbReference>
<dbReference type="GO" id="GO:0005980">
    <property type="term" value="P:glycogen catabolic process"/>
    <property type="evidence" value="ECO:0007669"/>
    <property type="project" value="InterPro"/>
</dbReference>
<dbReference type="EMBL" id="QOWE01000004">
    <property type="protein sequence ID" value="RCR70443.1"/>
    <property type="molecule type" value="Genomic_DNA"/>
</dbReference>
<dbReference type="OrthoDB" id="9761875at2"/>
<protein>
    <submittedName>
        <fullName evidence="6">Glycogen debranching enzyme GlgX</fullName>
    </submittedName>
</protein>
<comment type="caution">
    <text evidence="6">The sequence shown here is derived from an EMBL/GenBank/DDBJ whole genome shotgun (WGS) entry which is preliminary data.</text>
</comment>
<gene>
    <name evidence="6" type="primary">glgX</name>
    <name evidence="6" type="ORF">DUE52_05675</name>
</gene>
<evidence type="ECO:0000256" key="1">
    <source>
        <dbReference type="ARBA" id="ARBA00008061"/>
    </source>
</evidence>
<dbReference type="Pfam" id="PF02922">
    <property type="entry name" value="CBM_48"/>
    <property type="match status" value="1"/>
</dbReference>
<dbReference type="PANTHER" id="PTHR43002">
    <property type="entry name" value="GLYCOGEN DEBRANCHING ENZYME"/>
    <property type="match status" value="1"/>
</dbReference>
<dbReference type="SUPFAM" id="SSF81296">
    <property type="entry name" value="E set domains"/>
    <property type="match status" value="1"/>
</dbReference>
<evidence type="ECO:0000313" key="6">
    <source>
        <dbReference type="EMBL" id="RCR70443.1"/>
    </source>
</evidence>
<dbReference type="Proteomes" id="UP000253383">
    <property type="component" value="Unassembled WGS sequence"/>
</dbReference>
<evidence type="ECO:0000313" key="7">
    <source>
        <dbReference type="Proteomes" id="UP000253383"/>
    </source>
</evidence>
<dbReference type="AlphaFoldDB" id="A0A368JV18"/>
<dbReference type="SMART" id="SM00642">
    <property type="entry name" value="Aamy"/>
    <property type="match status" value="1"/>
</dbReference>
<dbReference type="CDD" id="cd02856">
    <property type="entry name" value="E_set_GDE_Isoamylase_N"/>
    <property type="match status" value="1"/>
</dbReference>
<evidence type="ECO:0000256" key="2">
    <source>
        <dbReference type="ARBA" id="ARBA00022801"/>
    </source>
</evidence>
<keyword evidence="3" id="KW-0326">Glycosidase</keyword>
<dbReference type="SUPFAM" id="SSF51011">
    <property type="entry name" value="Glycosyl hydrolase domain"/>
    <property type="match status" value="1"/>
</dbReference>
<keyword evidence="2" id="KW-0378">Hydrolase</keyword>
<dbReference type="InterPro" id="IPR006047">
    <property type="entry name" value="GH13_cat_dom"/>
</dbReference>
<dbReference type="InterPro" id="IPR011837">
    <property type="entry name" value="Glycogen_debranch_GlgX"/>
</dbReference>
<dbReference type="RefSeq" id="WP_114405013.1">
    <property type="nucleotide sequence ID" value="NZ_QOWE01000004.1"/>
</dbReference>
<dbReference type="InterPro" id="IPR004193">
    <property type="entry name" value="Glyco_hydro_13_N"/>
</dbReference>
<dbReference type="CDD" id="cd11326">
    <property type="entry name" value="AmyAc_Glg_debranch"/>
    <property type="match status" value="1"/>
</dbReference>
<feature type="compositionally biased region" description="Basic and acidic residues" evidence="4">
    <location>
        <begin position="133"/>
        <end position="142"/>
    </location>
</feature>
<evidence type="ECO:0000259" key="5">
    <source>
        <dbReference type="SMART" id="SM00642"/>
    </source>
</evidence>
<dbReference type="Gene3D" id="2.60.40.10">
    <property type="entry name" value="Immunoglobulins"/>
    <property type="match status" value="1"/>
</dbReference>
<evidence type="ECO:0000256" key="4">
    <source>
        <dbReference type="SAM" id="MobiDB-lite"/>
    </source>
</evidence>